<keyword evidence="2 5" id="KW-0812">Transmembrane</keyword>
<feature type="transmembrane region" description="Helical" evidence="5">
    <location>
        <begin position="107"/>
        <end position="126"/>
    </location>
</feature>
<feature type="transmembrane region" description="Helical" evidence="5">
    <location>
        <begin position="372"/>
        <end position="390"/>
    </location>
</feature>
<dbReference type="GO" id="GO:0022857">
    <property type="term" value="F:transmembrane transporter activity"/>
    <property type="evidence" value="ECO:0007669"/>
    <property type="project" value="InterPro"/>
</dbReference>
<proteinExistence type="predicted"/>
<evidence type="ECO:0000313" key="7">
    <source>
        <dbReference type="EMBL" id="RKT79155.1"/>
    </source>
</evidence>
<feature type="transmembrane region" description="Helical" evidence="5">
    <location>
        <begin position="289"/>
        <end position="310"/>
    </location>
</feature>
<gene>
    <name evidence="7" type="ORF">DFJ68_2612</name>
</gene>
<accession>A0A495Y154</accession>
<evidence type="ECO:0000256" key="1">
    <source>
        <dbReference type="ARBA" id="ARBA00004651"/>
    </source>
</evidence>
<feature type="transmembrane region" description="Helical" evidence="5">
    <location>
        <begin position="79"/>
        <end position="101"/>
    </location>
</feature>
<reference evidence="7 8" key="1">
    <citation type="submission" date="2018-10" db="EMBL/GenBank/DDBJ databases">
        <title>Sequencing the genomes of 1000 actinobacteria strains.</title>
        <authorList>
            <person name="Klenk H.-P."/>
        </authorList>
    </citation>
    <scope>NUCLEOTIDE SEQUENCE [LARGE SCALE GENOMIC DNA]</scope>
    <source>
        <strain evidence="7 8">DSM 44267</strain>
    </source>
</reference>
<comment type="subcellular location">
    <subcellularLocation>
        <location evidence="1">Cell membrane</location>
        <topology evidence="1">Multi-pass membrane protein</topology>
    </subcellularLocation>
</comment>
<keyword evidence="8" id="KW-1185">Reference proteome</keyword>
<feature type="transmembrane region" description="Helical" evidence="5">
    <location>
        <begin position="316"/>
        <end position="335"/>
    </location>
</feature>
<feature type="transmembrane region" description="Helical" evidence="5">
    <location>
        <begin position="224"/>
        <end position="245"/>
    </location>
</feature>
<dbReference type="CDD" id="cd17393">
    <property type="entry name" value="MFS_MosC_like"/>
    <property type="match status" value="1"/>
</dbReference>
<dbReference type="Pfam" id="PF07690">
    <property type="entry name" value="MFS_1"/>
    <property type="match status" value="2"/>
</dbReference>
<feature type="transmembrane region" description="Helical" evidence="5">
    <location>
        <begin position="257"/>
        <end position="277"/>
    </location>
</feature>
<organism evidence="7 8">
    <name type="scientific">Terracoccus luteus</name>
    <dbReference type="NCBI Taxonomy" id="53356"/>
    <lineage>
        <taxon>Bacteria</taxon>
        <taxon>Bacillati</taxon>
        <taxon>Actinomycetota</taxon>
        <taxon>Actinomycetes</taxon>
        <taxon>Micrococcales</taxon>
        <taxon>Intrasporangiaceae</taxon>
        <taxon>Terracoccus</taxon>
    </lineage>
</organism>
<name>A0A495Y154_9MICO</name>
<dbReference type="InterPro" id="IPR051788">
    <property type="entry name" value="MFS_Transporter"/>
</dbReference>
<evidence type="ECO:0000313" key="8">
    <source>
        <dbReference type="Proteomes" id="UP000278440"/>
    </source>
</evidence>
<sequence>MSSPTPTSPSAQVRTARTAVFVAFAVNGAAFAAFASRVPDVKFQLGLSAGELGLTLLAASAGSVLGLPLSGGLVHRFGAARTLLGAAAVQAVGFVGLGLGVDALHNRAAVMAGLFLVGIGTGIFDVGMNLEGAAVERALRRAIMPHFHAAFSGGTVVSALIGAGLSFLHVPIVAHLVGVVVLMACVVPWFLRAFLPREVEVGDDGEQSSGKAGLGAAWREPRTLLIGVVVLAAAFTEGTANDWVAVALSDGYSLPRWAGVLGFAVFLTAMTAGRLLGTRLLDRHGRVPVLRIMFVAAVAGCLLVVFGGPWLAFVGAAVWGVGASLGFPVGMSAAADDPRRAAARMSVVSTIGYTAFLGGPPLLGFLGDHVGVLESLLVVGAMAVVALLVLPSVREPQTAATDEVRSTR</sequence>
<dbReference type="RefSeq" id="WP_121033841.1">
    <property type="nucleotide sequence ID" value="NZ_RBXT01000001.1"/>
</dbReference>
<feature type="transmembrane region" description="Helical" evidence="5">
    <location>
        <begin position="347"/>
        <end position="366"/>
    </location>
</feature>
<evidence type="ECO:0000256" key="3">
    <source>
        <dbReference type="ARBA" id="ARBA00022989"/>
    </source>
</evidence>
<dbReference type="Proteomes" id="UP000278440">
    <property type="component" value="Unassembled WGS sequence"/>
</dbReference>
<dbReference type="InterPro" id="IPR020846">
    <property type="entry name" value="MFS_dom"/>
</dbReference>
<dbReference type="EMBL" id="RBXT01000001">
    <property type="protein sequence ID" value="RKT79155.1"/>
    <property type="molecule type" value="Genomic_DNA"/>
</dbReference>
<dbReference type="SUPFAM" id="SSF103473">
    <property type="entry name" value="MFS general substrate transporter"/>
    <property type="match status" value="1"/>
</dbReference>
<feature type="domain" description="Major facilitator superfamily (MFS) profile" evidence="6">
    <location>
        <begin position="16"/>
        <end position="398"/>
    </location>
</feature>
<dbReference type="Gene3D" id="1.20.1250.20">
    <property type="entry name" value="MFS general substrate transporter like domains"/>
    <property type="match status" value="1"/>
</dbReference>
<feature type="transmembrane region" description="Helical" evidence="5">
    <location>
        <begin position="147"/>
        <end position="166"/>
    </location>
</feature>
<keyword evidence="3 5" id="KW-1133">Transmembrane helix</keyword>
<evidence type="ECO:0000256" key="5">
    <source>
        <dbReference type="SAM" id="Phobius"/>
    </source>
</evidence>
<dbReference type="PANTHER" id="PTHR23514:SF13">
    <property type="entry name" value="INNER MEMBRANE PROTEIN YBJJ"/>
    <property type="match status" value="1"/>
</dbReference>
<dbReference type="PROSITE" id="PS50850">
    <property type="entry name" value="MFS"/>
    <property type="match status" value="1"/>
</dbReference>
<comment type="caution">
    <text evidence="7">The sequence shown here is derived from an EMBL/GenBank/DDBJ whole genome shotgun (WGS) entry which is preliminary data.</text>
</comment>
<dbReference type="InterPro" id="IPR011701">
    <property type="entry name" value="MFS"/>
</dbReference>
<dbReference type="GO" id="GO:0005886">
    <property type="term" value="C:plasma membrane"/>
    <property type="evidence" value="ECO:0007669"/>
    <property type="project" value="UniProtKB-SubCell"/>
</dbReference>
<dbReference type="PANTHER" id="PTHR23514">
    <property type="entry name" value="BYPASS OF STOP CODON PROTEIN 6"/>
    <property type="match status" value="1"/>
</dbReference>
<evidence type="ECO:0000256" key="2">
    <source>
        <dbReference type="ARBA" id="ARBA00022692"/>
    </source>
</evidence>
<evidence type="ECO:0000256" key="4">
    <source>
        <dbReference type="ARBA" id="ARBA00023136"/>
    </source>
</evidence>
<evidence type="ECO:0000259" key="6">
    <source>
        <dbReference type="PROSITE" id="PS50850"/>
    </source>
</evidence>
<protein>
    <submittedName>
        <fullName evidence="7">Fucose permease</fullName>
    </submittedName>
</protein>
<keyword evidence="4 5" id="KW-0472">Membrane</keyword>
<dbReference type="InterPro" id="IPR036259">
    <property type="entry name" value="MFS_trans_sf"/>
</dbReference>
<dbReference type="AlphaFoldDB" id="A0A495Y154"/>
<feature type="transmembrane region" description="Helical" evidence="5">
    <location>
        <begin position="45"/>
        <end position="67"/>
    </location>
</feature>
<dbReference type="OrthoDB" id="9809599at2"/>
<feature type="transmembrane region" description="Helical" evidence="5">
    <location>
        <begin position="172"/>
        <end position="191"/>
    </location>
</feature>